<dbReference type="GO" id="GO:0006508">
    <property type="term" value="P:proteolysis"/>
    <property type="evidence" value="ECO:0007669"/>
    <property type="project" value="UniProtKB-KW"/>
</dbReference>
<feature type="transmembrane region" description="Helical" evidence="9">
    <location>
        <begin position="21"/>
        <end position="44"/>
    </location>
</feature>
<evidence type="ECO:0000256" key="7">
    <source>
        <dbReference type="SAM" id="Coils"/>
    </source>
</evidence>
<keyword evidence="3" id="KW-0479">Metal-binding</keyword>
<dbReference type="Gene3D" id="2.70.70.10">
    <property type="entry name" value="Glucose Permease (Domain IIA)"/>
    <property type="match status" value="1"/>
</dbReference>
<dbReference type="GO" id="GO:0004222">
    <property type="term" value="F:metalloendopeptidase activity"/>
    <property type="evidence" value="ECO:0007669"/>
    <property type="project" value="TreeGrafter"/>
</dbReference>
<keyword evidence="2" id="KW-0645">Protease</keyword>
<proteinExistence type="predicted"/>
<dbReference type="EMBL" id="VOEJ01000002">
    <property type="protein sequence ID" value="TWR30254.1"/>
    <property type="molecule type" value="Genomic_DNA"/>
</dbReference>
<feature type="domain" description="M23ase beta-sheet core" evidence="10">
    <location>
        <begin position="182"/>
        <end position="276"/>
    </location>
</feature>
<feature type="coiled-coil region" evidence="7">
    <location>
        <begin position="50"/>
        <end position="77"/>
    </location>
</feature>
<comment type="caution">
    <text evidence="11">The sequence shown here is derived from an EMBL/GenBank/DDBJ whole genome shotgun (WGS) entry which is preliminary data.</text>
</comment>
<keyword evidence="4" id="KW-0378">Hydrolase</keyword>
<accession>A0A563UFW7</accession>
<dbReference type="PANTHER" id="PTHR21666">
    <property type="entry name" value="PEPTIDASE-RELATED"/>
    <property type="match status" value="1"/>
</dbReference>
<keyword evidence="9" id="KW-0472">Membrane</keyword>
<evidence type="ECO:0000256" key="3">
    <source>
        <dbReference type="ARBA" id="ARBA00022723"/>
    </source>
</evidence>
<dbReference type="CDD" id="cd12797">
    <property type="entry name" value="M23_peptidase"/>
    <property type="match status" value="1"/>
</dbReference>
<evidence type="ECO:0000256" key="5">
    <source>
        <dbReference type="ARBA" id="ARBA00022833"/>
    </source>
</evidence>
<dbReference type="AlphaFoldDB" id="A0A563UFW7"/>
<keyword evidence="7" id="KW-0175">Coiled coil</keyword>
<evidence type="ECO:0000256" key="1">
    <source>
        <dbReference type="ARBA" id="ARBA00001947"/>
    </source>
</evidence>
<sequence length="284" mass="31723">MGILSSKNEASPRVAQVKARYFNSIKMVVAAVLITVMILMTAIFRLSNDNLKKSQENSRLQSQIESLQSQLEKESSTALLANAEKEGNKSKAVQYITDIQAKLKTINTYMRKRGLRNVAFKKINVESDKPVNETKLFNDFNNYLDRLVSNIAYMPMGYPKLSSFTSFFGHRDNPFNFGGNEFHPGIDFKGHKGDPVKCTASGRVVFAGRAGGYGNCVKIRHANNIETWYGHLSKINVKEGQRVTVGDQVGKVGSTGRSTGPHLHYEVRRNGQPVNPKQYLSLNM</sequence>
<dbReference type="InterPro" id="IPR050570">
    <property type="entry name" value="Cell_wall_metabolism_enzyme"/>
</dbReference>
<evidence type="ECO:0000313" key="11">
    <source>
        <dbReference type="EMBL" id="TWR30254.1"/>
    </source>
</evidence>
<gene>
    <name evidence="11" type="ORF">FPZ43_04740</name>
</gene>
<dbReference type="Proteomes" id="UP000320042">
    <property type="component" value="Unassembled WGS sequence"/>
</dbReference>
<keyword evidence="6" id="KW-0482">Metalloprotease</keyword>
<protein>
    <submittedName>
        <fullName evidence="11">M23 family metallopeptidase</fullName>
    </submittedName>
</protein>
<dbReference type="GO" id="GO:0046872">
    <property type="term" value="F:metal ion binding"/>
    <property type="evidence" value="ECO:0007669"/>
    <property type="project" value="UniProtKB-KW"/>
</dbReference>
<dbReference type="FunFam" id="2.70.70.10:FF:000006">
    <property type="entry name" value="M23 family peptidase"/>
    <property type="match status" value="1"/>
</dbReference>
<evidence type="ECO:0000256" key="9">
    <source>
        <dbReference type="SAM" id="Phobius"/>
    </source>
</evidence>
<dbReference type="OrthoDB" id="9810477at2"/>
<dbReference type="InterPro" id="IPR016047">
    <property type="entry name" value="M23ase_b-sheet_dom"/>
</dbReference>
<keyword evidence="5" id="KW-0862">Zinc</keyword>
<comment type="cofactor">
    <cofactor evidence="1">
        <name>Zn(2+)</name>
        <dbReference type="ChEBI" id="CHEBI:29105"/>
    </cofactor>
</comment>
<dbReference type="RefSeq" id="WP_146380714.1">
    <property type="nucleotide sequence ID" value="NZ_VOEJ01000002.1"/>
</dbReference>
<dbReference type="InterPro" id="IPR011055">
    <property type="entry name" value="Dup_hybrid_motif"/>
</dbReference>
<feature type="region of interest" description="Disordered" evidence="8">
    <location>
        <begin position="249"/>
        <end position="269"/>
    </location>
</feature>
<organism evidence="11 12">
    <name type="scientific">Mucilaginibacter pallidiroseus</name>
    <dbReference type="NCBI Taxonomy" id="2599295"/>
    <lineage>
        <taxon>Bacteria</taxon>
        <taxon>Pseudomonadati</taxon>
        <taxon>Bacteroidota</taxon>
        <taxon>Sphingobacteriia</taxon>
        <taxon>Sphingobacteriales</taxon>
        <taxon>Sphingobacteriaceae</taxon>
        <taxon>Mucilaginibacter</taxon>
    </lineage>
</organism>
<reference evidence="11 12" key="1">
    <citation type="submission" date="2019-07" db="EMBL/GenBank/DDBJ databases">
        <authorList>
            <person name="Kim J."/>
        </authorList>
    </citation>
    <scope>NUCLEOTIDE SEQUENCE [LARGE SCALE GENOMIC DNA]</scope>
    <source>
        <strain evidence="12">dk17</strain>
    </source>
</reference>
<evidence type="ECO:0000256" key="6">
    <source>
        <dbReference type="ARBA" id="ARBA00023049"/>
    </source>
</evidence>
<keyword evidence="9" id="KW-1133">Transmembrane helix</keyword>
<evidence type="ECO:0000259" key="10">
    <source>
        <dbReference type="Pfam" id="PF01551"/>
    </source>
</evidence>
<evidence type="ECO:0000256" key="8">
    <source>
        <dbReference type="SAM" id="MobiDB-lite"/>
    </source>
</evidence>
<evidence type="ECO:0000256" key="4">
    <source>
        <dbReference type="ARBA" id="ARBA00022801"/>
    </source>
</evidence>
<evidence type="ECO:0000256" key="2">
    <source>
        <dbReference type="ARBA" id="ARBA00022670"/>
    </source>
</evidence>
<keyword evidence="9" id="KW-0812">Transmembrane</keyword>
<keyword evidence="12" id="KW-1185">Reference proteome</keyword>
<evidence type="ECO:0000313" key="12">
    <source>
        <dbReference type="Proteomes" id="UP000320042"/>
    </source>
</evidence>
<dbReference type="SUPFAM" id="SSF51261">
    <property type="entry name" value="Duplicated hybrid motif"/>
    <property type="match status" value="1"/>
</dbReference>
<dbReference type="PANTHER" id="PTHR21666:SF288">
    <property type="entry name" value="CELL DIVISION PROTEIN YTFB"/>
    <property type="match status" value="1"/>
</dbReference>
<dbReference type="Pfam" id="PF01551">
    <property type="entry name" value="Peptidase_M23"/>
    <property type="match status" value="1"/>
</dbReference>
<name>A0A563UFW7_9SPHI</name>